<gene>
    <name evidence="2" type="ORF">ED312_13905</name>
</gene>
<dbReference type="EMBL" id="RJTM01000098">
    <property type="protein sequence ID" value="RNL84274.1"/>
    <property type="molecule type" value="Genomic_DNA"/>
</dbReference>
<evidence type="ECO:0000313" key="3">
    <source>
        <dbReference type="Proteomes" id="UP000267469"/>
    </source>
</evidence>
<protein>
    <submittedName>
        <fullName evidence="2">Nicotinic acid mononucleotide adenyltransferase</fullName>
    </submittedName>
</protein>
<organism evidence="2 3">
    <name type="scientific">Sinomicrobium pectinilyticum</name>
    <dbReference type="NCBI Taxonomy" id="1084421"/>
    <lineage>
        <taxon>Bacteria</taxon>
        <taxon>Pseudomonadati</taxon>
        <taxon>Bacteroidota</taxon>
        <taxon>Flavobacteriia</taxon>
        <taxon>Flavobacteriales</taxon>
        <taxon>Flavobacteriaceae</taxon>
        <taxon>Sinomicrobium</taxon>
    </lineage>
</organism>
<feature type="signal peptide" evidence="1">
    <location>
        <begin position="1"/>
        <end position="18"/>
    </location>
</feature>
<keyword evidence="1" id="KW-0732">Signal</keyword>
<dbReference type="SUPFAM" id="SSF82185">
    <property type="entry name" value="Histone H3 K4-specific methyltransferase SET7/9 N-terminal domain"/>
    <property type="match status" value="1"/>
</dbReference>
<keyword evidence="3" id="KW-1185">Reference proteome</keyword>
<evidence type="ECO:0000256" key="1">
    <source>
        <dbReference type="SAM" id="SignalP"/>
    </source>
</evidence>
<dbReference type="AlphaFoldDB" id="A0A3N0E8V7"/>
<evidence type="ECO:0000313" key="2">
    <source>
        <dbReference type="EMBL" id="RNL84274.1"/>
    </source>
</evidence>
<feature type="chain" id="PRO_5018294647" evidence="1">
    <location>
        <begin position="19"/>
        <end position="118"/>
    </location>
</feature>
<accession>A0A3N0E8V7</accession>
<sequence length="118" mass="13197">MKSITLIAALLLSGSLFAQEPGLKPVLEKEGDLVKATYFHDNGEIAQTGFYKYGKPHGDWKAYNAEGKKIASGTYEKGKKVGKWFFWTPDDLNEVNFENSQIVSVTKWSNARPVVLNK</sequence>
<keyword evidence="2" id="KW-0808">Transferase</keyword>
<proteinExistence type="predicted"/>
<dbReference type="OrthoDB" id="1467310at2"/>
<dbReference type="RefSeq" id="WP_123216625.1">
    <property type="nucleotide sequence ID" value="NZ_RJTM01000098.1"/>
</dbReference>
<reference evidence="2 3" key="1">
    <citation type="submission" date="2018-10" db="EMBL/GenBank/DDBJ databases">
        <title>Sinomicrobium pectinilyticum sp. nov., a pectinase-producing bacterium isolated from alkaline and saline soil, and emended description of the genus Sinomicrobium.</title>
        <authorList>
            <person name="Cheng B."/>
            <person name="Li C."/>
            <person name="Lai Q."/>
            <person name="Du M."/>
            <person name="Shao Z."/>
            <person name="Xu P."/>
            <person name="Yang C."/>
        </authorList>
    </citation>
    <scope>NUCLEOTIDE SEQUENCE [LARGE SCALE GENOMIC DNA]</scope>
    <source>
        <strain evidence="2 3">5DNS001</strain>
    </source>
</reference>
<dbReference type="Gene3D" id="2.20.110.10">
    <property type="entry name" value="Histone H3 K4-specific methyltransferase SET7/9 N-terminal domain"/>
    <property type="match status" value="1"/>
</dbReference>
<dbReference type="GO" id="GO:0016740">
    <property type="term" value="F:transferase activity"/>
    <property type="evidence" value="ECO:0007669"/>
    <property type="project" value="UniProtKB-KW"/>
</dbReference>
<comment type="caution">
    <text evidence="2">The sequence shown here is derived from an EMBL/GenBank/DDBJ whole genome shotgun (WGS) entry which is preliminary data.</text>
</comment>
<dbReference type="Proteomes" id="UP000267469">
    <property type="component" value="Unassembled WGS sequence"/>
</dbReference>
<name>A0A3N0E8V7_SINP1</name>